<organism evidence="8">
    <name type="scientific">Sorghum bicolor</name>
    <name type="common">Sorghum</name>
    <name type="synonym">Sorghum vulgare</name>
    <dbReference type="NCBI Taxonomy" id="4558"/>
    <lineage>
        <taxon>Eukaryota</taxon>
        <taxon>Viridiplantae</taxon>
        <taxon>Streptophyta</taxon>
        <taxon>Embryophyta</taxon>
        <taxon>Tracheophyta</taxon>
        <taxon>Spermatophyta</taxon>
        <taxon>Magnoliopsida</taxon>
        <taxon>Liliopsida</taxon>
        <taxon>Poales</taxon>
        <taxon>Poaceae</taxon>
        <taxon>PACMAD clade</taxon>
        <taxon>Panicoideae</taxon>
        <taxon>Andropogonodae</taxon>
        <taxon>Andropogoneae</taxon>
        <taxon>Sorghinae</taxon>
        <taxon>Sorghum</taxon>
    </lineage>
</organism>
<evidence type="ECO:0000256" key="7">
    <source>
        <dbReference type="SAM" id="MobiDB-lite"/>
    </source>
</evidence>
<evidence type="ECO:0000256" key="1">
    <source>
        <dbReference type="ARBA" id="ARBA00008075"/>
    </source>
</evidence>
<evidence type="ECO:0000313" key="8">
    <source>
        <dbReference type="EMBL" id="AAS82596.1"/>
    </source>
</evidence>
<keyword evidence="2 6" id="KW-0853">WD repeat</keyword>
<evidence type="ECO:0000256" key="2">
    <source>
        <dbReference type="ARBA" id="ARBA00022574"/>
    </source>
</evidence>
<dbReference type="InterPro" id="IPR036322">
    <property type="entry name" value="WD40_repeat_dom_sf"/>
</dbReference>
<dbReference type="Gene3D" id="2.130.10.10">
    <property type="entry name" value="YVTN repeat-like/Quinoprotein amine dehydrogenase"/>
    <property type="match status" value="1"/>
</dbReference>
<dbReference type="InterPro" id="IPR001680">
    <property type="entry name" value="WD40_rpt"/>
</dbReference>
<feature type="region of interest" description="Disordered" evidence="7">
    <location>
        <begin position="51"/>
        <end position="109"/>
    </location>
</feature>
<accession>Q7FS94</accession>
<dbReference type="SUPFAM" id="SSF50978">
    <property type="entry name" value="WD40 repeat-like"/>
    <property type="match status" value="1"/>
</dbReference>
<feature type="repeat" description="WD" evidence="6">
    <location>
        <begin position="302"/>
        <end position="337"/>
    </location>
</feature>
<reference evidence="8" key="2">
    <citation type="journal article" date="2004" name="Genome Res.">
        <title>Gene loss and movement in the maize genome.</title>
        <authorList>
            <person name="Lai J."/>
            <person name="Ma J."/>
            <person name="Swigonova Z."/>
            <person name="Ramakrishna W."/>
            <person name="Linton E."/>
            <person name="Llaca V."/>
            <person name="Tanyolac B."/>
            <person name="Park Y.J."/>
            <person name="Jeong O.Y."/>
            <person name="Bennetzen J.L."/>
            <person name="Messing J."/>
        </authorList>
    </citation>
    <scope>NUCLEOTIDE SEQUENCE</scope>
</reference>
<dbReference type="PROSITE" id="PS50294">
    <property type="entry name" value="WD_REPEATS_REGION"/>
    <property type="match status" value="2"/>
</dbReference>
<evidence type="ECO:0000256" key="5">
    <source>
        <dbReference type="ARBA" id="ARBA00023163"/>
    </source>
</evidence>
<protein>
    <submittedName>
        <fullName evidence="8">Fertilization-independent endosperm protein</fullName>
    </submittedName>
</protein>
<dbReference type="InterPro" id="IPR019775">
    <property type="entry name" value="WD40_repeat_CS"/>
</dbReference>
<feature type="compositionally biased region" description="Low complexity" evidence="7">
    <location>
        <begin position="88"/>
        <end position="99"/>
    </location>
</feature>
<feature type="repeat" description="WD" evidence="6">
    <location>
        <begin position="256"/>
        <end position="298"/>
    </location>
</feature>
<dbReference type="InterPro" id="IPR015943">
    <property type="entry name" value="WD40/YVTN_repeat-like_dom_sf"/>
</dbReference>
<name>Q7FS94_SORBI</name>
<dbReference type="PROSITE" id="PS50082">
    <property type="entry name" value="WD_REPEATS_2"/>
    <property type="match status" value="2"/>
</dbReference>
<proteinExistence type="inferred from homology"/>
<dbReference type="PRINTS" id="PR00320">
    <property type="entry name" value="GPROTEINBRPT"/>
</dbReference>
<keyword evidence="5" id="KW-0804">Transcription</keyword>
<sequence>MVTAWLRWSCRLHQPSTCSYHLGEVISLPPCQSAYRFCLEVNFSILWQSAAPPQPRRKRPPREVTVPVAAASNPKPRPPPVQSKENQAEGGAAAEGAAAEEGEKYRPAPEILPLPPAMAKLGPGQGLGCEAAEGSLVPSRKREYKPCGKHTEGKRPLYAIGFNFMDARYYDVFATVGGNRVWGVLVDTGKLTTYRCLENGSFALLQAYIDEDKDESFYTLSWARDHVDGSPLLVAAGSNGIIRVINCATEKLAKSFVGHGDSINEIRTQPLKPSLIISASKDESVRLWNVHTGICILIFAGAGGHRNEVLSVDFHPSDIERFASCGMDNTVKIWSMKEFWLYVDKSYSWTDLPSKFPTKYVQFPVLIAAVHSNYVDCTRWLGDFILSKSVDNEIVLWEPKTKEQSPGEGSIDILQKYPVPECDIWFIKFSCDFHFNQLAIEIQKKLTALITIHCKQAIVKEKYTCGKYSRALLS</sequence>
<keyword evidence="3" id="KW-0677">Repeat</keyword>
<reference evidence="8" key="3">
    <citation type="submission" date="2004-02" db="EMBL/GenBank/DDBJ databases">
        <title>Extensive shuffling of gene order in genomes of the grass family.</title>
        <authorList>
            <person name="Lai J."/>
            <person name="Swigonova Z."/>
            <person name="Ma J."/>
            <person name="Ramakrishna W."/>
            <person name="Bennetzen J.L."/>
            <person name="Messing J."/>
        </authorList>
    </citation>
    <scope>NUCLEOTIDE SEQUENCE</scope>
</reference>
<gene>
    <name evidence="8" type="ORF">S250_18C08.6</name>
</gene>
<keyword evidence="4" id="KW-0805">Transcription regulation</keyword>
<comment type="similarity">
    <text evidence="1">Belongs to the WD repeat ESC family.</text>
</comment>
<dbReference type="InterPro" id="IPR020472">
    <property type="entry name" value="WD40_PAC1"/>
</dbReference>
<evidence type="ECO:0000256" key="4">
    <source>
        <dbReference type="ARBA" id="ARBA00023015"/>
    </source>
</evidence>
<dbReference type="EMBL" id="AF466200">
    <property type="protein sequence ID" value="AAS82596.1"/>
    <property type="molecule type" value="Genomic_DNA"/>
</dbReference>
<evidence type="ECO:0000256" key="3">
    <source>
        <dbReference type="ARBA" id="ARBA00022737"/>
    </source>
</evidence>
<dbReference type="ExpressionAtlas" id="Q7FS94">
    <property type="expression patterns" value="baseline"/>
</dbReference>
<dbReference type="SMART" id="SM00320">
    <property type="entry name" value="WD40"/>
    <property type="match status" value="4"/>
</dbReference>
<dbReference type="Pfam" id="PF00400">
    <property type="entry name" value="WD40"/>
    <property type="match status" value="2"/>
</dbReference>
<evidence type="ECO:0000256" key="6">
    <source>
        <dbReference type="PROSITE-ProRule" id="PRU00221"/>
    </source>
</evidence>
<dbReference type="AlphaFoldDB" id="Q7FS94"/>
<dbReference type="PROSITE" id="PS00678">
    <property type="entry name" value="WD_REPEATS_1"/>
    <property type="match status" value="1"/>
</dbReference>
<dbReference type="InterPro" id="IPR051243">
    <property type="entry name" value="PcG_WD-repeat"/>
</dbReference>
<reference evidence="8" key="1">
    <citation type="journal article" date="2004" name="Genome Res.">
        <title>Close split of sorghum and maize genome progenitors.</title>
        <authorList>
            <person name="Swigonova Z."/>
            <person name="Lai J."/>
            <person name="Ma J."/>
            <person name="Ramakrishna W."/>
            <person name="Llaca V."/>
            <person name="Bennetzen J.L."/>
            <person name="Messing J."/>
        </authorList>
    </citation>
    <scope>NUCLEOTIDE SEQUENCE</scope>
</reference>
<dbReference type="PANTHER" id="PTHR10253">
    <property type="entry name" value="POLYCOMB PROTEIN"/>
    <property type="match status" value="1"/>
</dbReference>